<organism evidence="1">
    <name type="scientific">Trepomonas sp. PC1</name>
    <dbReference type="NCBI Taxonomy" id="1076344"/>
    <lineage>
        <taxon>Eukaryota</taxon>
        <taxon>Metamonada</taxon>
        <taxon>Diplomonadida</taxon>
        <taxon>Hexamitidae</taxon>
        <taxon>Hexamitinae</taxon>
        <taxon>Trepomonas</taxon>
    </lineage>
</organism>
<gene>
    <name evidence="1" type="ORF">TPC1_11145</name>
</gene>
<dbReference type="EMBL" id="GDID01000855">
    <property type="protein sequence ID" value="JAP95751.1"/>
    <property type="molecule type" value="Transcribed_RNA"/>
</dbReference>
<sequence length="151" mass="17727">MLANDQTVCQFSYIQLNGFSKTIKMILYWSETLQKHLFATSAMSNKIVSIRQNNKVSINLGKSQKISLLKTIEAEAVILSRDKYDSVYREIFNKHPLVLKFFFKNIDNPDYLIFTIDIKAINNVSEEAQRIIQEMERRQKENIDKNEKECQ</sequence>
<dbReference type="SUPFAM" id="SSF50475">
    <property type="entry name" value="FMN-binding split barrel"/>
    <property type="match status" value="1"/>
</dbReference>
<protein>
    <submittedName>
        <fullName evidence="1">Uncharacterized protein</fullName>
    </submittedName>
</protein>
<dbReference type="InterPro" id="IPR012349">
    <property type="entry name" value="Split_barrel_FMN-bd"/>
</dbReference>
<accession>A0A146KJY9</accession>
<evidence type="ECO:0000313" key="1">
    <source>
        <dbReference type="EMBL" id="JAP95751.1"/>
    </source>
</evidence>
<proteinExistence type="predicted"/>
<name>A0A146KJY9_9EUKA</name>
<dbReference type="Gene3D" id="2.30.110.10">
    <property type="entry name" value="Electron Transport, Fmn-binding Protein, Chain A"/>
    <property type="match status" value="1"/>
</dbReference>
<dbReference type="AlphaFoldDB" id="A0A146KJY9"/>
<reference evidence="1" key="1">
    <citation type="submission" date="2015-07" db="EMBL/GenBank/DDBJ databases">
        <title>Adaptation to a free-living lifestyle via gene acquisitions in the diplomonad Trepomonas sp. PC1.</title>
        <authorList>
            <person name="Xu F."/>
            <person name="Jerlstrom-Hultqvist J."/>
            <person name="Kolisko M."/>
            <person name="Simpson A.G.B."/>
            <person name="Roger A.J."/>
            <person name="Svard S.G."/>
            <person name="Andersson J.O."/>
        </authorList>
    </citation>
    <scope>NUCLEOTIDE SEQUENCE</scope>
    <source>
        <strain evidence="1">PC1</strain>
    </source>
</reference>